<sequence length="93" mass="10439">MGHRHWTVGVASPTRRCPGMRQHKSSVLHLHPQEKGCGRSANEKPLRFNWFNFDSSTCTTLPYLSIASSIQSTTVHSIRVGISKVKLYDSIDT</sequence>
<dbReference type="Proteomes" id="UP000299102">
    <property type="component" value="Unassembled WGS sequence"/>
</dbReference>
<evidence type="ECO:0000313" key="2">
    <source>
        <dbReference type="Proteomes" id="UP000299102"/>
    </source>
</evidence>
<keyword evidence="2" id="KW-1185">Reference proteome</keyword>
<gene>
    <name evidence="1" type="ORF">EVAR_62776_1</name>
</gene>
<proteinExistence type="predicted"/>
<organism evidence="1 2">
    <name type="scientific">Eumeta variegata</name>
    <name type="common">Bagworm moth</name>
    <name type="synonym">Eumeta japonica</name>
    <dbReference type="NCBI Taxonomy" id="151549"/>
    <lineage>
        <taxon>Eukaryota</taxon>
        <taxon>Metazoa</taxon>
        <taxon>Ecdysozoa</taxon>
        <taxon>Arthropoda</taxon>
        <taxon>Hexapoda</taxon>
        <taxon>Insecta</taxon>
        <taxon>Pterygota</taxon>
        <taxon>Neoptera</taxon>
        <taxon>Endopterygota</taxon>
        <taxon>Lepidoptera</taxon>
        <taxon>Glossata</taxon>
        <taxon>Ditrysia</taxon>
        <taxon>Tineoidea</taxon>
        <taxon>Psychidae</taxon>
        <taxon>Oiketicinae</taxon>
        <taxon>Eumeta</taxon>
    </lineage>
</organism>
<accession>A0A4C1Z5M8</accession>
<evidence type="ECO:0000313" key="1">
    <source>
        <dbReference type="EMBL" id="GBP81957.1"/>
    </source>
</evidence>
<reference evidence="1 2" key="1">
    <citation type="journal article" date="2019" name="Commun. Biol.">
        <title>The bagworm genome reveals a unique fibroin gene that provides high tensile strength.</title>
        <authorList>
            <person name="Kono N."/>
            <person name="Nakamura H."/>
            <person name="Ohtoshi R."/>
            <person name="Tomita M."/>
            <person name="Numata K."/>
            <person name="Arakawa K."/>
        </authorList>
    </citation>
    <scope>NUCLEOTIDE SEQUENCE [LARGE SCALE GENOMIC DNA]</scope>
</reference>
<dbReference type="EMBL" id="BGZK01001540">
    <property type="protein sequence ID" value="GBP81957.1"/>
    <property type="molecule type" value="Genomic_DNA"/>
</dbReference>
<name>A0A4C1Z5M8_EUMVA</name>
<protein>
    <submittedName>
        <fullName evidence="1">Uncharacterized protein</fullName>
    </submittedName>
</protein>
<comment type="caution">
    <text evidence="1">The sequence shown here is derived from an EMBL/GenBank/DDBJ whole genome shotgun (WGS) entry which is preliminary data.</text>
</comment>
<dbReference type="AlphaFoldDB" id="A0A4C1Z5M8"/>